<dbReference type="OrthoDB" id="10262490at2759"/>
<evidence type="ECO:0000259" key="5">
    <source>
        <dbReference type="SMART" id="SM00746"/>
    </source>
</evidence>
<dbReference type="InterPro" id="IPR023442">
    <property type="entry name" value="Ribosomal_eL24_CS"/>
</dbReference>
<dbReference type="PANTHER" id="PTHR10792:SF8">
    <property type="entry name" value="RIBOSOME BIOGENESIS PROTEIN RLP24-RELATED"/>
    <property type="match status" value="1"/>
</dbReference>
<dbReference type="PROSITE" id="PS01073">
    <property type="entry name" value="RIBOSOMAL_L24E"/>
    <property type="match status" value="1"/>
</dbReference>
<dbReference type="STRING" id="145388.A0A0D2MML0"/>
<dbReference type="CDD" id="cd00472">
    <property type="entry name" value="Ribosomal_L24e_L24"/>
    <property type="match status" value="1"/>
</dbReference>
<dbReference type="InterPro" id="IPR038630">
    <property type="entry name" value="L24e/L24_sf"/>
</dbReference>
<dbReference type="FunFam" id="2.30.170.20:FF:000001">
    <property type="entry name" value="probable ribosome biogenesis protein RLP24"/>
    <property type="match status" value="1"/>
</dbReference>
<evidence type="ECO:0000313" key="6">
    <source>
        <dbReference type="EMBL" id="KIY96015.1"/>
    </source>
</evidence>
<evidence type="ECO:0000313" key="7">
    <source>
        <dbReference type="Proteomes" id="UP000054498"/>
    </source>
</evidence>
<dbReference type="Proteomes" id="UP000054498">
    <property type="component" value="Unassembled WGS sequence"/>
</dbReference>
<dbReference type="GO" id="GO:0003735">
    <property type="term" value="F:structural constituent of ribosome"/>
    <property type="evidence" value="ECO:0007669"/>
    <property type="project" value="InterPro"/>
</dbReference>
<keyword evidence="3" id="KW-0690">Ribosome biogenesis</keyword>
<dbReference type="GO" id="GO:0042273">
    <property type="term" value="P:ribosomal large subunit biogenesis"/>
    <property type="evidence" value="ECO:0007669"/>
    <property type="project" value="TreeGrafter"/>
</dbReference>
<organism evidence="6 7">
    <name type="scientific">Monoraphidium neglectum</name>
    <dbReference type="NCBI Taxonomy" id="145388"/>
    <lineage>
        <taxon>Eukaryota</taxon>
        <taxon>Viridiplantae</taxon>
        <taxon>Chlorophyta</taxon>
        <taxon>core chlorophytes</taxon>
        <taxon>Chlorophyceae</taxon>
        <taxon>CS clade</taxon>
        <taxon>Sphaeropleales</taxon>
        <taxon>Selenastraceae</taxon>
        <taxon>Monoraphidium</taxon>
    </lineage>
</organism>
<protein>
    <recommendedName>
        <fullName evidence="5">TRASH domain-containing protein</fullName>
    </recommendedName>
</protein>
<keyword evidence="7" id="KW-1185">Reference proteome</keyword>
<comment type="subcellular location">
    <subcellularLocation>
        <location evidence="1">Nucleus</location>
    </subcellularLocation>
</comment>
<dbReference type="SMART" id="SM00746">
    <property type="entry name" value="TRASH"/>
    <property type="match status" value="1"/>
</dbReference>
<evidence type="ECO:0000256" key="4">
    <source>
        <dbReference type="ARBA" id="ARBA00023242"/>
    </source>
</evidence>
<dbReference type="SUPFAM" id="SSF57716">
    <property type="entry name" value="Glucocorticoid receptor-like (DNA-binding domain)"/>
    <property type="match status" value="1"/>
</dbReference>
<dbReference type="RefSeq" id="XP_013895035.1">
    <property type="nucleotide sequence ID" value="XM_014039581.1"/>
</dbReference>
<dbReference type="EMBL" id="KK103201">
    <property type="protein sequence ID" value="KIY96015.1"/>
    <property type="molecule type" value="Genomic_DNA"/>
</dbReference>
<comment type="similarity">
    <text evidence="2">Belongs to the eukaryotic ribosomal protein eL24 family.</text>
</comment>
<dbReference type="PANTHER" id="PTHR10792">
    <property type="entry name" value="60S RIBOSOMAL PROTEIN L24"/>
    <property type="match status" value="1"/>
</dbReference>
<feature type="domain" description="TRASH" evidence="5">
    <location>
        <begin position="6"/>
        <end position="44"/>
    </location>
</feature>
<dbReference type="Gene3D" id="2.30.170.20">
    <property type="entry name" value="Ribosomal protein L24e"/>
    <property type="match status" value="1"/>
</dbReference>
<accession>A0A0D2MML0</accession>
<dbReference type="Pfam" id="PF01246">
    <property type="entry name" value="Ribosomal_L24e"/>
    <property type="match status" value="1"/>
</dbReference>
<reference evidence="6 7" key="1">
    <citation type="journal article" date="2013" name="BMC Genomics">
        <title>Reconstruction of the lipid metabolism for the microalga Monoraphidium neglectum from its genome sequence reveals characteristics suitable for biofuel production.</title>
        <authorList>
            <person name="Bogen C."/>
            <person name="Al-Dilaimi A."/>
            <person name="Albersmeier A."/>
            <person name="Wichmann J."/>
            <person name="Grundmann M."/>
            <person name="Rupp O."/>
            <person name="Lauersen K.J."/>
            <person name="Blifernez-Klassen O."/>
            <person name="Kalinowski J."/>
            <person name="Goesmann A."/>
            <person name="Mussgnug J.H."/>
            <person name="Kruse O."/>
        </authorList>
    </citation>
    <scope>NUCLEOTIDE SEQUENCE [LARGE SCALE GENOMIC DNA]</scope>
    <source>
        <strain evidence="6 7">SAG 48.87</strain>
    </source>
</reference>
<evidence type="ECO:0000256" key="2">
    <source>
        <dbReference type="ARBA" id="ARBA00005647"/>
    </source>
</evidence>
<dbReference type="KEGG" id="mng:MNEG_11947"/>
<sequence length="167" mass="19836">MRVDKCWFCSSAIYPGHGINFVRNDATVFKFCRSKCHKNFKMKRNPRKVRWTKAYRKLAGKELAEDATFEMERRRNRPEKYDRDLVIKTVKAVEKISEIRKKRQDRYHEKRMARAKAGQVAQDKQQLEQQIHLIKAPAAIRTKDKAKDKQEKVKVLAEQRAAETMQE</sequence>
<dbReference type="InterPro" id="IPR011017">
    <property type="entry name" value="TRASH_dom"/>
</dbReference>
<dbReference type="AlphaFoldDB" id="A0A0D2MML0"/>
<dbReference type="GO" id="GO:0005730">
    <property type="term" value="C:nucleolus"/>
    <property type="evidence" value="ECO:0007669"/>
    <property type="project" value="TreeGrafter"/>
</dbReference>
<gene>
    <name evidence="6" type="ORF">MNEG_11947</name>
</gene>
<proteinExistence type="inferred from homology"/>
<evidence type="ECO:0000256" key="1">
    <source>
        <dbReference type="ARBA" id="ARBA00004123"/>
    </source>
</evidence>
<evidence type="ECO:0000256" key="3">
    <source>
        <dbReference type="ARBA" id="ARBA00022517"/>
    </source>
</evidence>
<name>A0A0D2MML0_9CHLO</name>
<keyword evidence="4" id="KW-0539">Nucleus</keyword>
<dbReference type="InterPro" id="IPR000988">
    <property type="entry name" value="Ribosomal_eL24-rel_N"/>
</dbReference>
<dbReference type="InterPro" id="IPR056366">
    <property type="entry name" value="Ribosomal_eL24"/>
</dbReference>
<dbReference type="GeneID" id="25729260"/>